<sequence>MSPNADPAGSPEKHAAVRDEMVRATIGGKGIALFAVASLALLVVLGAMVDLSRLASARSELQQRLDAALSAGARARDDIRAETAEVAFDRMPTGSIARPDGWHFVERGESLSGTVSAAVPTTLSSMIGIRSVRITASGTTVRPKRCADERIRARDAAGCHVTVLSSTRTVPQH</sequence>
<reference evidence="3 4" key="1">
    <citation type="submission" date="2023-07" db="EMBL/GenBank/DDBJ databases">
        <title>Genomic Encyclopedia of Type Strains, Phase IV (KMG-IV): sequencing the most valuable type-strain genomes for metagenomic binning, comparative biology and taxonomic classification.</title>
        <authorList>
            <person name="Goeker M."/>
        </authorList>
    </citation>
    <scope>NUCLEOTIDE SEQUENCE [LARGE SCALE GENOMIC DNA]</scope>
    <source>
        <strain evidence="3 4">B1-1</strain>
    </source>
</reference>
<protein>
    <submittedName>
        <fullName evidence="3">Membrane protein</fullName>
    </submittedName>
</protein>
<keyword evidence="1" id="KW-0812">Transmembrane</keyword>
<dbReference type="InterPro" id="IPR028087">
    <property type="entry name" value="Tad_N"/>
</dbReference>
<evidence type="ECO:0000256" key="1">
    <source>
        <dbReference type="SAM" id="Phobius"/>
    </source>
</evidence>
<accession>A0ABU0M3H3</accession>
<gene>
    <name evidence="3" type="ORF">QO015_001125</name>
</gene>
<dbReference type="EMBL" id="JAUSWJ010000001">
    <property type="protein sequence ID" value="MDQ0515512.1"/>
    <property type="molecule type" value="Genomic_DNA"/>
</dbReference>
<dbReference type="RefSeq" id="WP_266280916.1">
    <property type="nucleotide sequence ID" value="NZ_JAPKNF010000001.1"/>
</dbReference>
<organism evidence="3 4">
    <name type="scientific">Kaistia geumhonensis</name>
    <dbReference type="NCBI Taxonomy" id="410839"/>
    <lineage>
        <taxon>Bacteria</taxon>
        <taxon>Pseudomonadati</taxon>
        <taxon>Pseudomonadota</taxon>
        <taxon>Alphaproteobacteria</taxon>
        <taxon>Hyphomicrobiales</taxon>
        <taxon>Kaistiaceae</taxon>
        <taxon>Kaistia</taxon>
    </lineage>
</organism>
<evidence type="ECO:0000259" key="2">
    <source>
        <dbReference type="Pfam" id="PF13400"/>
    </source>
</evidence>
<comment type="caution">
    <text evidence="3">The sequence shown here is derived from an EMBL/GenBank/DDBJ whole genome shotgun (WGS) entry which is preliminary data.</text>
</comment>
<feature type="domain" description="Putative Flp pilus-assembly TadG-like N-terminal" evidence="2">
    <location>
        <begin position="31"/>
        <end position="75"/>
    </location>
</feature>
<keyword evidence="1" id="KW-1133">Transmembrane helix</keyword>
<dbReference type="Pfam" id="PF13400">
    <property type="entry name" value="Tad"/>
    <property type="match status" value="1"/>
</dbReference>
<proteinExistence type="predicted"/>
<evidence type="ECO:0000313" key="3">
    <source>
        <dbReference type="EMBL" id="MDQ0515512.1"/>
    </source>
</evidence>
<feature type="transmembrane region" description="Helical" evidence="1">
    <location>
        <begin position="31"/>
        <end position="49"/>
    </location>
</feature>
<keyword evidence="4" id="KW-1185">Reference proteome</keyword>
<name>A0ABU0M3H3_9HYPH</name>
<dbReference type="Proteomes" id="UP001223743">
    <property type="component" value="Unassembled WGS sequence"/>
</dbReference>
<evidence type="ECO:0000313" key="4">
    <source>
        <dbReference type="Proteomes" id="UP001223743"/>
    </source>
</evidence>
<keyword evidence="1" id="KW-0472">Membrane</keyword>